<proteinExistence type="predicted"/>
<dbReference type="PANTHER" id="PTHR48080">
    <property type="entry name" value="D-GALACTONATE DEHYDRATASE-RELATED"/>
    <property type="match status" value="1"/>
</dbReference>
<dbReference type="Pfam" id="PF02746">
    <property type="entry name" value="MR_MLE_N"/>
    <property type="match status" value="1"/>
</dbReference>
<evidence type="ECO:0000256" key="2">
    <source>
        <dbReference type="ARBA" id="ARBA00022842"/>
    </source>
</evidence>
<evidence type="ECO:0000313" key="6">
    <source>
        <dbReference type="Proteomes" id="UP000641588"/>
    </source>
</evidence>
<keyword evidence="2" id="KW-0460">Magnesium</keyword>
<dbReference type="AlphaFoldDB" id="A0A972GTT9"/>
<feature type="domain" description="Mandelate racemase/muconate lactonizing enzyme C-terminal" evidence="4">
    <location>
        <begin position="125"/>
        <end position="230"/>
    </location>
</feature>
<dbReference type="NCBIfam" id="NF010624">
    <property type="entry name" value="PRK14017.1"/>
    <property type="match status" value="1"/>
</dbReference>
<dbReference type="InterPro" id="IPR023592">
    <property type="entry name" value="Galactonate_deHydtase"/>
</dbReference>
<dbReference type="SUPFAM" id="SSF51604">
    <property type="entry name" value="Enolase C-terminal domain-like"/>
    <property type="match status" value="1"/>
</dbReference>
<dbReference type="InterPro" id="IPR029065">
    <property type="entry name" value="Enolase_C-like"/>
</dbReference>
<dbReference type="GO" id="GO:0046872">
    <property type="term" value="F:metal ion binding"/>
    <property type="evidence" value="ECO:0007669"/>
    <property type="project" value="UniProtKB-KW"/>
</dbReference>
<accession>A0A972GTT9</accession>
<dbReference type="InterPro" id="IPR034593">
    <property type="entry name" value="DgoD-like"/>
</dbReference>
<keyword evidence="6" id="KW-1185">Reference proteome</keyword>
<dbReference type="InterPro" id="IPR013342">
    <property type="entry name" value="Mandelate_racemase_C"/>
</dbReference>
<evidence type="ECO:0000259" key="4">
    <source>
        <dbReference type="SMART" id="SM00922"/>
    </source>
</evidence>
<dbReference type="GO" id="GO:0034194">
    <property type="term" value="P:D-galactonate catabolic process"/>
    <property type="evidence" value="ECO:0007669"/>
    <property type="project" value="InterPro"/>
</dbReference>
<dbReference type="GO" id="GO:0009063">
    <property type="term" value="P:amino acid catabolic process"/>
    <property type="evidence" value="ECO:0007669"/>
    <property type="project" value="InterPro"/>
</dbReference>
<dbReference type="InterPro" id="IPR036849">
    <property type="entry name" value="Enolase-like_C_sf"/>
</dbReference>
<dbReference type="Gene3D" id="3.30.390.10">
    <property type="entry name" value="Enolase-like, N-terminal domain"/>
    <property type="match status" value="1"/>
</dbReference>
<sequence>MKITKLELIHVRPRWLFLKVHTDEGLVGYGEPIVEGRAKTVETAIHELESYLIGEDPLKIEHHWQAMYRGAFYRGGPILVSAISGIEQALWDIKGKFYNMPVYEMLGGVCRNKIRMYAHCHGNTVEDSVRTALRRKEQGFTAIKIGLDAPVQIVDNLAYLERQVERLASIRKAVGKEMDIAIDFHGRVSPAMAIRLAAAFEPYYPMFIEEPCLPENVDQMVKISQSTTIPIATGERLFTKWGFRELIEKGAVAIVQPDLCHAGGIFESKKIAAMAESHYGAVAPHNPLGPISLAACLQLDTCTPNFLIQEHPTIDDQSDLGVGFLKKPFQIENGYIQIPEGPGLGIEIDEEALKEKQYEGNWDTPRLYHEDGSVADW</sequence>
<protein>
    <submittedName>
        <fullName evidence="5">Galactonate dehydratase</fullName>
        <ecNumber evidence="5">4.2.1.6</ecNumber>
    </submittedName>
</protein>
<organism evidence="5 6">
    <name type="scientific">Paenibacillus foliorum</name>
    <dbReference type="NCBI Taxonomy" id="2654974"/>
    <lineage>
        <taxon>Bacteria</taxon>
        <taxon>Bacillati</taxon>
        <taxon>Bacillota</taxon>
        <taxon>Bacilli</taxon>
        <taxon>Bacillales</taxon>
        <taxon>Paenibacillaceae</taxon>
        <taxon>Paenibacillus</taxon>
    </lineage>
</organism>
<keyword evidence="1" id="KW-0479">Metal-binding</keyword>
<dbReference type="EC" id="4.2.1.6" evidence="5"/>
<dbReference type="SFLD" id="SFLDG00179">
    <property type="entry name" value="mandelate_racemase"/>
    <property type="match status" value="1"/>
</dbReference>
<dbReference type="Pfam" id="PF13378">
    <property type="entry name" value="MR_MLE_C"/>
    <property type="match status" value="1"/>
</dbReference>
<dbReference type="SUPFAM" id="SSF54826">
    <property type="entry name" value="Enolase N-terminal domain-like"/>
    <property type="match status" value="1"/>
</dbReference>
<dbReference type="EMBL" id="WHOD01000100">
    <property type="protein sequence ID" value="NOU96597.1"/>
    <property type="molecule type" value="Genomic_DNA"/>
</dbReference>
<keyword evidence="3 5" id="KW-0456">Lyase</keyword>
<evidence type="ECO:0000256" key="3">
    <source>
        <dbReference type="ARBA" id="ARBA00023239"/>
    </source>
</evidence>
<evidence type="ECO:0000256" key="1">
    <source>
        <dbReference type="ARBA" id="ARBA00022723"/>
    </source>
</evidence>
<dbReference type="PROSITE" id="PS00909">
    <property type="entry name" value="MR_MLE_2"/>
    <property type="match status" value="1"/>
</dbReference>
<dbReference type="InterPro" id="IPR013341">
    <property type="entry name" value="Mandelate_racemase_N_dom"/>
</dbReference>
<dbReference type="Proteomes" id="UP000641588">
    <property type="component" value="Unassembled WGS sequence"/>
</dbReference>
<evidence type="ECO:0000313" key="5">
    <source>
        <dbReference type="EMBL" id="NOU96597.1"/>
    </source>
</evidence>
<reference evidence="5" key="1">
    <citation type="submission" date="2019-10" db="EMBL/GenBank/DDBJ databases">
        <title>Description of Paenibacillus glebae sp. nov.</title>
        <authorList>
            <person name="Carlier A."/>
            <person name="Qi S."/>
        </authorList>
    </citation>
    <scope>NUCLEOTIDE SEQUENCE</scope>
    <source>
        <strain evidence="5">LMG 31456</strain>
    </source>
</reference>
<comment type="caution">
    <text evidence="5">The sequence shown here is derived from an EMBL/GenBank/DDBJ whole genome shotgun (WGS) entry which is preliminary data.</text>
</comment>
<dbReference type="Gene3D" id="3.20.20.120">
    <property type="entry name" value="Enolase-like C-terminal domain"/>
    <property type="match status" value="1"/>
</dbReference>
<dbReference type="SMART" id="SM00922">
    <property type="entry name" value="MR_MLE"/>
    <property type="match status" value="1"/>
</dbReference>
<dbReference type="InterPro" id="IPR029017">
    <property type="entry name" value="Enolase-like_N"/>
</dbReference>
<dbReference type="InterPro" id="IPR018110">
    <property type="entry name" value="Mandel_Rmase/mucon_lact_enz_CS"/>
</dbReference>
<dbReference type="CDD" id="cd03325">
    <property type="entry name" value="D-galactonate_dehydratase"/>
    <property type="match status" value="1"/>
</dbReference>
<dbReference type="PANTHER" id="PTHR48080:SF2">
    <property type="entry name" value="D-GALACTONATE DEHYDRATASE"/>
    <property type="match status" value="1"/>
</dbReference>
<name>A0A972GTT9_9BACL</name>
<gene>
    <name evidence="5" type="primary">dgoD</name>
    <name evidence="5" type="ORF">GC093_25745</name>
</gene>
<dbReference type="RefSeq" id="WP_171654832.1">
    <property type="nucleotide sequence ID" value="NZ_WHOD01000100.1"/>
</dbReference>
<dbReference type="SFLD" id="SFLDS00001">
    <property type="entry name" value="Enolase"/>
    <property type="match status" value="1"/>
</dbReference>
<dbReference type="GO" id="GO:0008869">
    <property type="term" value="F:galactonate dehydratase activity"/>
    <property type="evidence" value="ECO:0007669"/>
    <property type="project" value="UniProtKB-EC"/>
</dbReference>